<keyword evidence="3" id="KW-1185">Reference proteome</keyword>
<evidence type="ECO:0000313" key="2">
    <source>
        <dbReference type="EMBL" id="MCS0639118.1"/>
    </source>
</evidence>
<comment type="caution">
    <text evidence="2">The sequence shown here is derived from an EMBL/GenBank/DDBJ whole genome shotgun (WGS) entry which is preliminary data.</text>
</comment>
<organism evidence="2 3">
    <name type="scientific">Streptomyces pyxinae</name>
    <dbReference type="NCBI Taxonomy" id="2970734"/>
    <lineage>
        <taxon>Bacteria</taxon>
        <taxon>Bacillati</taxon>
        <taxon>Actinomycetota</taxon>
        <taxon>Actinomycetes</taxon>
        <taxon>Kitasatosporales</taxon>
        <taxon>Streptomycetaceae</taxon>
        <taxon>Streptomyces</taxon>
    </lineage>
</organism>
<reference evidence="2" key="1">
    <citation type="submission" date="2022-08" db="EMBL/GenBank/DDBJ databases">
        <authorList>
            <person name="Somphong A."/>
            <person name="Phongsopitanun W."/>
        </authorList>
    </citation>
    <scope>NUCLEOTIDE SEQUENCE</scope>
    <source>
        <strain evidence="2">LP05-1</strain>
    </source>
</reference>
<feature type="compositionally biased region" description="Pro residues" evidence="1">
    <location>
        <begin position="189"/>
        <end position="204"/>
    </location>
</feature>
<evidence type="ECO:0000313" key="3">
    <source>
        <dbReference type="Proteomes" id="UP001431313"/>
    </source>
</evidence>
<proteinExistence type="predicted"/>
<feature type="region of interest" description="Disordered" evidence="1">
    <location>
        <begin position="113"/>
        <end position="204"/>
    </location>
</feature>
<sequence>MAEQHPSAPSRAASSVATRTHRTGVVHVNSPHRHSYTVVGNHLAQHRELSLGAIGLAVHIQSLRPGTRISIRCLAQRFPEGEQRVAGYMRELEEAGYLERSVERLPSGRLLPRTVSYNRPHSLPEPVRHEPAPPLREPVRHEPAPVLEPPAPVVEPSAPVAEPPAPVVEPSAPVVEPPAAEPEREPEPVRPAPEPVRPAAEPLPVPEAAGRLGEAAELLVGLRRTDPRLLLSEREVTRLAPAVVAWLERDAEPGAVRRTLTACLPPELHHPAGLLAHRLTSLLPPPLPAAPPAPLPFQTCDACDRAFRATEPGRCGTCRPAGTPAP</sequence>
<evidence type="ECO:0000256" key="1">
    <source>
        <dbReference type="SAM" id="MobiDB-lite"/>
    </source>
</evidence>
<protein>
    <submittedName>
        <fullName evidence="2">Helix-turn-helix domain-containing protein</fullName>
    </submittedName>
</protein>
<accession>A0ABT2CNV3</accession>
<feature type="compositionally biased region" description="Basic and acidic residues" evidence="1">
    <location>
        <begin position="126"/>
        <end position="143"/>
    </location>
</feature>
<dbReference type="EMBL" id="JANUGQ010000030">
    <property type="protein sequence ID" value="MCS0639118.1"/>
    <property type="molecule type" value="Genomic_DNA"/>
</dbReference>
<name>A0ABT2CNV3_9ACTN</name>
<gene>
    <name evidence="2" type="ORF">NX801_26435</name>
</gene>
<dbReference type="Proteomes" id="UP001431313">
    <property type="component" value="Unassembled WGS sequence"/>
</dbReference>
<dbReference type="RefSeq" id="WP_258790435.1">
    <property type="nucleotide sequence ID" value="NZ_JANUGQ010000030.1"/>
</dbReference>